<feature type="compositionally biased region" description="Basic and acidic residues" evidence="1">
    <location>
        <begin position="180"/>
        <end position="189"/>
    </location>
</feature>
<evidence type="ECO:0000313" key="2">
    <source>
        <dbReference type="RefSeq" id="XP_028148916.1"/>
    </source>
</evidence>
<gene>
    <name evidence="2" type="primary">LOC114342313</name>
</gene>
<dbReference type="InParanoid" id="A0A6P7GGM5"/>
<reference evidence="2" key="1">
    <citation type="submission" date="2025-08" db="UniProtKB">
        <authorList>
            <consortium name="RefSeq"/>
        </authorList>
    </citation>
    <scope>IDENTIFICATION</scope>
    <source>
        <tissue evidence="2">Whole insect</tissue>
    </source>
</reference>
<proteinExistence type="predicted"/>
<accession>A0A6P7GGM5</accession>
<name>A0A6P7GGM5_DIAVI</name>
<sequence length="201" mass="24561">MEEIKTQQNVGERSEMVIHSTDDVKIRFGGDVRRLHPVPFINSLKKKVQHIGNFETAKEMIRNHLKYEAGLWFDSKGEEIDSCQQQSRQRERKSRISQEDYTPRETQDYRDRRQNNRRDYTRRDFNPRRKNENRDNGRGNYEQRNRQWNEDRNRDNRNRSDRPRENNREVNNSQTEDYDEERHYDENINEKAPALFYEGAH</sequence>
<feature type="compositionally biased region" description="Basic and acidic residues" evidence="1">
    <location>
        <begin position="94"/>
        <end position="168"/>
    </location>
</feature>
<dbReference type="AlphaFoldDB" id="A0A6P7GGM5"/>
<evidence type="ECO:0000256" key="1">
    <source>
        <dbReference type="SAM" id="MobiDB-lite"/>
    </source>
</evidence>
<feature type="region of interest" description="Disordered" evidence="1">
    <location>
        <begin position="82"/>
        <end position="201"/>
    </location>
</feature>
<protein>
    <submittedName>
        <fullName evidence="2">mRNA cap guanine-N7 methyltransferase-like</fullName>
    </submittedName>
</protein>
<dbReference type="RefSeq" id="XP_028148916.1">
    <property type="nucleotide sequence ID" value="XM_028293115.1"/>
</dbReference>
<organism evidence="2">
    <name type="scientific">Diabrotica virgifera virgifera</name>
    <name type="common">western corn rootworm</name>
    <dbReference type="NCBI Taxonomy" id="50390"/>
    <lineage>
        <taxon>Eukaryota</taxon>
        <taxon>Metazoa</taxon>
        <taxon>Ecdysozoa</taxon>
        <taxon>Arthropoda</taxon>
        <taxon>Hexapoda</taxon>
        <taxon>Insecta</taxon>
        <taxon>Pterygota</taxon>
        <taxon>Neoptera</taxon>
        <taxon>Endopterygota</taxon>
        <taxon>Coleoptera</taxon>
        <taxon>Polyphaga</taxon>
        <taxon>Cucujiformia</taxon>
        <taxon>Chrysomeloidea</taxon>
        <taxon>Chrysomelidae</taxon>
        <taxon>Galerucinae</taxon>
        <taxon>Diabroticina</taxon>
        <taxon>Diabroticites</taxon>
        <taxon>Diabrotica</taxon>
    </lineage>
</organism>